<name>A0A4Q9M441_9APHY</name>
<evidence type="ECO:0008006" key="2">
    <source>
        <dbReference type="Google" id="ProtNLM"/>
    </source>
</evidence>
<dbReference type="Pfam" id="PF14223">
    <property type="entry name" value="Retrotran_gag_2"/>
    <property type="match status" value="1"/>
</dbReference>
<organism evidence="1">
    <name type="scientific">Dichomitus squalens</name>
    <dbReference type="NCBI Taxonomy" id="114155"/>
    <lineage>
        <taxon>Eukaryota</taxon>
        <taxon>Fungi</taxon>
        <taxon>Dikarya</taxon>
        <taxon>Basidiomycota</taxon>
        <taxon>Agaricomycotina</taxon>
        <taxon>Agaricomycetes</taxon>
        <taxon>Polyporales</taxon>
        <taxon>Polyporaceae</taxon>
        <taxon>Dichomitus</taxon>
    </lineage>
</organism>
<reference evidence="1" key="1">
    <citation type="submission" date="2019-01" db="EMBL/GenBank/DDBJ databases">
        <title>Draft genome sequences of three monokaryotic isolates of the white-rot basidiomycete fungus Dichomitus squalens.</title>
        <authorList>
            <consortium name="DOE Joint Genome Institute"/>
            <person name="Lopez S.C."/>
            <person name="Andreopoulos B."/>
            <person name="Pangilinan J."/>
            <person name="Lipzen A."/>
            <person name="Riley R."/>
            <person name="Ahrendt S."/>
            <person name="Ng V."/>
            <person name="Barry K."/>
            <person name="Daum C."/>
            <person name="Grigoriev I.V."/>
            <person name="Hilden K.S."/>
            <person name="Makela M.R."/>
            <person name="de Vries R.P."/>
        </authorList>
    </citation>
    <scope>NUCLEOTIDE SEQUENCE [LARGE SCALE GENOMIC DNA]</scope>
    <source>
        <strain evidence="1">OM18370.1</strain>
    </source>
</reference>
<sequence>MASASTPSCPVLTGAENYDIWKLRIRAALQSLGVYGIVTGTDAEPTSMTALSSSKDLQLEWQRRKEKASGTLVSHLSDAIALKFESHDDPKALFTAIQAEFEGKNTGVLAYNAWRDITDTKWNGVSSYDDHVAILSAASRKLDSLK</sequence>
<accession>A0A4Q9M441</accession>
<proteinExistence type="predicted"/>
<dbReference type="OrthoDB" id="2755577at2759"/>
<dbReference type="AlphaFoldDB" id="A0A4Q9M441"/>
<feature type="non-terminal residue" evidence="1">
    <location>
        <position position="146"/>
    </location>
</feature>
<gene>
    <name evidence="1" type="ORF">BD311DRAFT_677904</name>
</gene>
<dbReference type="Proteomes" id="UP000292957">
    <property type="component" value="Unassembled WGS sequence"/>
</dbReference>
<evidence type="ECO:0000313" key="1">
    <source>
        <dbReference type="EMBL" id="TBU21650.1"/>
    </source>
</evidence>
<protein>
    <recommendedName>
        <fullName evidence="2">DUF4219 domain-containing protein</fullName>
    </recommendedName>
</protein>
<dbReference type="EMBL" id="ML143588">
    <property type="protein sequence ID" value="TBU21650.1"/>
    <property type="molecule type" value="Genomic_DNA"/>
</dbReference>